<dbReference type="InterPro" id="IPR025187">
    <property type="entry name" value="DUF4112"/>
</dbReference>
<name>A0A6M0RVE5_9CYAN</name>
<keyword evidence="1" id="KW-1133">Transmembrane helix</keyword>
<dbReference type="AlphaFoldDB" id="A0A6M0RVE5"/>
<sequence length="163" mass="17517">MPLSDGSPPLVDRNSHQTLQRLRGLSHVLDNAIAIPGIGYRVGLDPLIGLLPGGGDLMAGLISIYVVIEAARLGVPAATLGRMGLNILTEVLMGTVPMIGDFFDVVWKANARNVDLLERHIRNPIPSRKTDKLFAIILIAGLLTLVLGAATLSLLFVRWVLQL</sequence>
<dbReference type="RefSeq" id="WP_163702841.1">
    <property type="nucleotide sequence ID" value="NZ_QXHD01000004.1"/>
</dbReference>
<dbReference type="EMBL" id="QXHD01000004">
    <property type="protein sequence ID" value="NEZ60225.1"/>
    <property type="molecule type" value="Genomic_DNA"/>
</dbReference>
<reference evidence="2 3" key="1">
    <citation type="journal article" date="2020" name="Microb. Ecol.">
        <title>Ecogenomics of the Marine Benthic Filamentous Cyanobacterium Adonisia.</title>
        <authorList>
            <person name="Walter J.M."/>
            <person name="Coutinho F.H."/>
            <person name="Leomil L."/>
            <person name="Hargreaves P.I."/>
            <person name="Campeao M.E."/>
            <person name="Vieira V.V."/>
            <person name="Silva B.S."/>
            <person name="Fistarol G.O."/>
            <person name="Salomon P.S."/>
            <person name="Sawabe T."/>
            <person name="Mino S."/>
            <person name="Hosokawa M."/>
            <person name="Miyashita H."/>
            <person name="Maruyama F."/>
            <person name="van Verk M.C."/>
            <person name="Dutilh B.E."/>
            <person name="Thompson C.C."/>
            <person name="Thompson F.L."/>
        </authorList>
    </citation>
    <scope>NUCLEOTIDE SEQUENCE [LARGE SCALE GENOMIC DNA]</scope>
    <source>
        <strain evidence="2 3">CCMR0081</strain>
    </source>
</reference>
<keyword evidence="1" id="KW-0472">Membrane</keyword>
<accession>A0A6M0RVE5</accession>
<dbReference type="PANTHER" id="PTHR35519">
    <property type="entry name" value="MEMBRANE PROTEINS"/>
    <property type="match status" value="1"/>
</dbReference>
<proteinExistence type="predicted"/>
<evidence type="ECO:0000313" key="3">
    <source>
        <dbReference type="Proteomes" id="UP000481033"/>
    </source>
</evidence>
<keyword evidence="3" id="KW-1185">Reference proteome</keyword>
<dbReference type="Proteomes" id="UP000481033">
    <property type="component" value="Unassembled WGS sequence"/>
</dbReference>
<protein>
    <submittedName>
        <fullName evidence="2">DUF4112 domain-containing protein</fullName>
    </submittedName>
</protein>
<evidence type="ECO:0000256" key="1">
    <source>
        <dbReference type="SAM" id="Phobius"/>
    </source>
</evidence>
<comment type="caution">
    <text evidence="2">The sequence shown here is derived from an EMBL/GenBank/DDBJ whole genome shotgun (WGS) entry which is preliminary data.</text>
</comment>
<gene>
    <name evidence="2" type="ORF">DXZ20_32175</name>
</gene>
<feature type="transmembrane region" description="Helical" evidence="1">
    <location>
        <begin position="133"/>
        <end position="161"/>
    </location>
</feature>
<keyword evidence="1" id="KW-0812">Transmembrane</keyword>
<dbReference type="PANTHER" id="PTHR35519:SF2">
    <property type="entry name" value="PH DOMAIN PROTEIN"/>
    <property type="match status" value="1"/>
</dbReference>
<organism evidence="2 3">
    <name type="scientific">Adonisia turfae CCMR0081</name>
    <dbReference type="NCBI Taxonomy" id="2292702"/>
    <lineage>
        <taxon>Bacteria</taxon>
        <taxon>Bacillati</taxon>
        <taxon>Cyanobacteriota</taxon>
        <taxon>Adonisia</taxon>
        <taxon>Adonisia turfae</taxon>
    </lineage>
</organism>
<evidence type="ECO:0000313" key="2">
    <source>
        <dbReference type="EMBL" id="NEZ60225.1"/>
    </source>
</evidence>
<dbReference type="Pfam" id="PF13430">
    <property type="entry name" value="DUF4112"/>
    <property type="match status" value="1"/>
</dbReference>